<dbReference type="KEGG" id="vvy:VVA0753"/>
<keyword evidence="4" id="KW-0812">Transmembrane</keyword>
<dbReference type="Pfam" id="PF03349">
    <property type="entry name" value="Toluene_X"/>
    <property type="match status" value="1"/>
</dbReference>
<dbReference type="SUPFAM" id="SSF56935">
    <property type="entry name" value="Porins"/>
    <property type="match status" value="1"/>
</dbReference>
<evidence type="ECO:0000313" key="8">
    <source>
        <dbReference type="EMBL" id="BAC96779.1"/>
    </source>
</evidence>
<evidence type="ECO:0000256" key="4">
    <source>
        <dbReference type="ARBA" id="ARBA00022692"/>
    </source>
</evidence>
<keyword evidence="6" id="KW-0472">Membrane</keyword>
<dbReference type="AlphaFoldDB" id="Q7MEB7"/>
<sequence>MIYASNLLFKKHTNFDTFAYIKLTSMLHNRINTQLNKSSCITNNNYKDICPQSHTLGGSRMNKKNCSLLTISILFACHANAAGFQVAEHSASGLGRAFSGEGAVADNASVLARNPAAMTLFENAQFSGALSIVDPEVNVYDKTNGEQSDDVAPLQLVPAAYYISPINEKWAWGIGMFTNYGVATDYPDDISAGDMAGDTALVSVGINPNIAYRVNEALSVGAGVNFVYAHAELTRHKGSLAPLFGSTDKSENLIGMTGTTFGYGWNVGALYELSEKTRFGLGYRSKVDLDFDDGEFSSYDSGIATAPKVDGRLQISLPSIIEVSAYHEFNEQWAMHAGWQQTEWSTFTELKATSPQCNDGTAGQCFYKPEHYENNNRYSLGATYQMNESWTLRAGLAFDEQAGEATLSIPDSDRFWYSAGLTYLMSDNMTIDAGFALVKSRSGSFKETNAADEVLEFEAEGTAYISAIQMNYTFK</sequence>
<keyword evidence="7" id="KW-0998">Cell outer membrane</keyword>
<dbReference type="HOGENOM" id="CLU_035981_0_0_6"/>
<accession>Q7MEB7</accession>
<dbReference type="Gene3D" id="2.40.160.60">
    <property type="entry name" value="Outer membrane protein transport protein (OMPP1/FadL/TodX)"/>
    <property type="match status" value="1"/>
</dbReference>
<protein>
    <submittedName>
        <fullName evidence="8">Long-chain fatty acid transport protein</fullName>
    </submittedName>
</protein>
<name>Q7MEB7_VIBVY</name>
<keyword evidence="3" id="KW-1134">Transmembrane beta strand</keyword>
<dbReference type="PANTHER" id="PTHR35093:SF3">
    <property type="entry name" value="LONG-CHAIN FATTY ACID TRANSPORT PROTEIN"/>
    <property type="match status" value="1"/>
</dbReference>
<comment type="similarity">
    <text evidence="2">Belongs to the OmpP1/FadL family.</text>
</comment>
<keyword evidence="5" id="KW-0732">Signal</keyword>
<evidence type="ECO:0000256" key="5">
    <source>
        <dbReference type="ARBA" id="ARBA00022729"/>
    </source>
</evidence>
<evidence type="ECO:0000256" key="3">
    <source>
        <dbReference type="ARBA" id="ARBA00022452"/>
    </source>
</evidence>
<evidence type="ECO:0000256" key="2">
    <source>
        <dbReference type="ARBA" id="ARBA00008163"/>
    </source>
</evidence>
<dbReference type="Proteomes" id="UP000002675">
    <property type="component" value="Chromosome II"/>
</dbReference>
<evidence type="ECO:0000256" key="1">
    <source>
        <dbReference type="ARBA" id="ARBA00004571"/>
    </source>
</evidence>
<dbReference type="InterPro" id="IPR005017">
    <property type="entry name" value="OMPP1/FadL/TodX"/>
</dbReference>
<proteinExistence type="inferred from homology"/>
<dbReference type="PANTHER" id="PTHR35093">
    <property type="entry name" value="OUTER MEMBRANE PROTEIN NMB0088-RELATED"/>
    <property type="match status" value="1"/>
</dbReference>
<dbReference type="eggNOG" id="COG2067">
    <property type="taxonomic scope" value="Bacteria"/>
</dbReference>
<evidence type="ECO:0000313" key="9">
    <source>
        <dbReference type="Proteomes" id="UP000002675"/>
    </source>
</evidence>
<gene>
    <name evidence="8" type="ordered locus">VVA0753</name>
</gene>
<dbReference type="EMBL" id="BA000038">
    <property type="protein sequence ID" value="BAC96779.1"/>
    <property type="molecule type" value="Genomic_DNA"/>
</dbReference>
<evidence type="ECO:0000256" key="7">
    <source>
        <dbReference type="ARBA" id="ARBA00023237"/>
    </source>
</evidence>
<organism evidence="8 9">
    <name type="scientific">Vibrio vulnificus (strain YJ016)</name>
    <dbReference type="NCBI Taxonomy" id="196600"/>
    <lineage>
        <taxon>Bacteria</taxon>
        <taxon>Pseudomonadati</taxon>
        <taxon>Pseudomonadota</taxon>
        <taxon>Gammaproteobacteria</taxon>
        <taxon>Vibrionales</taxon>
        <taxon>Vibrionaceae</taxon>
        <taxon>Vibrio</taxon>
    </lineage>
</organism>
<dbReference type="GO" id="GO:0015483">
    <property type="term" value="F:long-chain fatty acid transporting porin activity"/>
    <property type="evidence" value="ECO:0007669"/>
    <property type="project" value="TreeGrafter"/>
</dbReference>
<dbReference type="STRING" id="672.VV93_v1c37450"/>
<comment type="subcellular location">
    <subcellularLocation>
        <location evidence="1">Cell outer membrane</location>
        <topology evidence="1">Multi-pass membrane protein</topology>
    </subcellularLocation>
</comment>
<dbReference type="GO" id="GO:0009279">
    <property type="term" value="C:cell outer membrane"/>
    <property type="evidence" value="ECO:0007669"/>
    <property type="project" value="UniProtKB-SubCell"/>
</dbReference>
<reference evidence="8 9" key="1">
    <citation type="journal article" date="2003" name="Genome Res.">
        <title>Comparative genome analysis of Vibrio vulnificus, a marine pathogen.</title>
        <authorList>
            <person name="Chen C.Y."/>
            <person name="Wu K.M."/>
            <person name="Chang Y.C."/>
            <person name="Chang C.H."/>
            <person name="Tsai H.C."/>
            <person name="Liao T.L."/>
            <person name="Liu Y.M."/>
            <person name="Chen H.J."/>
            <person name="Shen A.B."/>
            <person name="Li J.C."/>
            <person name="Su T.L."/>
            <person name="Shao C.P."/>
            <person name="Lee C.T."/>
            <person name="Hor L.I."/>
            <person name="Tsai S.F."/>
        </authorList>
    </citation>
    <scope>NUCLEOTIDE SEQUENCE [LARGE SCALE GENOMIC DNA]</scope>
    <source>
        <strain evidence="8 9">YJ016</strain>
    </source>
</reference>
<evidence type="ECO:0000256" key="6">
    <source>
        <dbReference type="ARBA" id="ARBA00023136"/>
    </source>
</evidence>